<dbReference type="Gene3D" id="2.60.200.20">
    <property type="match status" value="1"/>
</dbReference>
<dbReference type="EC" id="2.7.11.1" evidence="1"/>
<accession>A0ABV0KNJ7</accession>
<dbReference type="SMART" id="SM00240">
    <property type="entry name" value="FHA"/>
    <property type="match status" value="1"/>
</dbReference>
<evidence type="ECO:0000256" key="2">
    <source>
        <dbReference type="ARBA" id="ARBA00022527"/>
    </source>
</evidence>
<organism evidence="11 12">
    <name type="scientific">Stenomitos frigidus AS-A4</name>
    <dbReference type="NCBI Taxonomy" id="2933935"/>
    <lineage>
        <taxon>Bacteria</taxon>
        <taxon>Bacillati</taxon>
        <taxon>Cyanobacteriota</taxon>
        <taxon>Cyanophyceae</taxon>
        <taxon>Leptolyngbyales</taxon>
        <taxon>Leptolyngbyaceae</taxon>
        <taxon>Stenomitos</taxon>
    </lineage>
</organism>
<dbReference type="SMART" id="SM00220">
    <property type="entry name" value="S_TKc"/>
    <property type="match status" value="1"/>
</dbReference>
<evidence type="ECO:0000259" key="9">
    <source>
        <dbReference type="PROSITE" id="PS50006"/>
    </source>
</evidence>
<reference evidence="11 12" key="1">
    <citation type="submission" date="2022-04" db="EMBL/GenBank/DDBJ databases">
        <title>Positive selection, recombination, and allopatry shape intraspecific diversity of widespread and dominant cyanobacteria.</title>
        <authorList>
            <person name="Wei J."/>
            <person name="Shu W."/>
            <person name="Hu C."/>
        </authorList>
    </citation>
    <scope>NUCLEOTIDE SEQUENCE [LARGE SCALE GENOMIC DNA]</scope>
    <source>
        <strain evidence="11 12">AS-A4</strain>
    </source>
</reference>
<dbReference type="SUPFAM" id="SSF56112">
    <property type="entry name" value="Protein kinase-like (PK-like)"/>
    <property type="match status" value="1"/>
</dbReference>
<dbReference type="Gene3D" id="1.10.510.10">
    <property type="entry name" value="Transferase(Phosphotransferase) domain 1"/>
    <property type="match status" value="1"/>
</dbReference>
<sequence>MITLTLLHPIQSIPVQHWTFEHEPVIRIGRSTDNHVILYSAVVSRHHVELRRGDSQWEVVSLGANGTYVDGKRITQMPIDGSIVFRLARSGPNIQVHVGALPATAAKLQSNLPAQKMKPPLGGIATDEAGEPTQSGEVPLTNLPIPVTSQPEEEEPQSGVLTQRSTAMDVENEPDQDSLSPISSANCTHPRAQGNTLFCPDCGQPLQVMQTVGDYQVVKTVRQDAIGVTQLAWRNGQNVVLRTLKPEWQQPETVEAFTQQAKQLLALEHPGLPHFSDFFVIEGKPYLVRSRVHGQSLQQRVSQRGTPTQAEVIASIVQVCDTLDYLHQQSPSLVHEDLKPENLIQNAAVGNPTIVGFVSLKSLAIGEQTAASPYTAPEQRQGQKTVAVDLFALGPILVYLLTGESPSAFYAQREQGFRFYPEYVPGLGAEFVTIVRRLTSPQPEERYASAKEVAAALLDISITA</sequence>
<dbReference type="InterPro" id="IPR000719">
    <property type="entry name" value="Prot_kinase_dom"/>
</dbReference>
<keyword evidence="2" id="KW-0723">Serine/threonine-protein kinase</keyword>
<dbReference type="RefSeq" id="WP_190446772.1">
    <property type="nucleotide sequence ID" value="NZ_JAMPLM010000022.1"/>
</dbReference>
<dbReference type="PROSITE" id="PS50006">
    <property type="entry name" value="FHA_DOMAIN"/>
    <property type="match status" value="1"/>
</dbReference>
<evidence type="ECO:0000256" key="3">
    <source>
        <dbReference type="ARBA" id="ARBA00022679"/>
    </source>
</evidence>
<name>A0ABV0KNJ7_9CYAN</name>
<dbReference type="SUPFAM" id="SSF49879">
    <property type="entry name" value="SMAD/FHA domain"/>
    <property type="match status" value="1"/>
</dbReference>
<evidence type="ECO:0000256" key="5">
    <source>
        <dbReference type="ARBA" id="ARBA00022777"/>
    </source>
</evidence>
<keyword evidence="6" id="KW-0067">ATP-binding</keyword>
<evidence type="ECO:0000313" key="12">
    <source>
        <dbReference type="Proteomes" id="UP001476950"/>
    </source>
</evidence>
<keyword evidence="3" id="KW-0808">Transferase</keyword>
<dbReference type="Gene3D" id="3.30.200.20">
    <property type="entry name" value="Phosphorylase Kinase, domain 1"/>
    <property type="match status" value="1"/>
</dbReference>
<gene>
    <name evidence="11" type="ORF">NDI38_20525</name>
</gene>
<evidence type="ECO:0000313" key="11">
    <source>
        <dbReference type="EMBL" id="MEP1060821.1"/>
    </source>
</evidence>
<dbReference type="Proteomes" id="UP001476950">
    <property type="component" value="Unassembled WGS sequence"/>
</dbReference>
<protein>
    <recommendedName>
        <fullName evidence="1">non-specific serine/threonine protein kinase</fullName>
        <ecNumber evidence="1">2.7.11.1</ecNumber>
    </recommendedName>
</protein>
<comment type="caution">
    <text evidence="11">The sequence shown here is derived from an EMBL/GenBank/DDBJ whole genome shotgun (WGS) entry which is preliminary data.</text>
</comment>
<evidence type="ECO:0000256" key="8">
    <source>
        <dbReference type="ARBA" id="ARBA00048679"/>
    </source>
</evidence>
<comment type="catalytic activity">
    <reaction evidence="7">
        <text>L-threonyl-[protein] + ATP = O-phospho-L-threonyl-[protein] + ADP + H(+)</text>
        <dbReference type="Rhea" id="RHEA:46608"/>
        <dbReference type="Rhea" id="RHEA-COMP:11060"/>
        <dbReference type="Rhea" id="RHEA-COMP:11605"/>
        <dbReference type="ChEBI" id="CHEBI:15378"/>
        <dbReference type="ChEBI" id="CHEBI:30013"/>
        <dbReference type="ChEBI" id="CHEBI:30616"/>
        <dbReference type="ChEBI" id="CHEBI:61977"/>
        <dbReference type="ChEBI" id="CHEBI:456216"/>
        <dbReference type="EC" id="2.7.11.1"/>
    </reaction>
</comment>
<dbReference type="Pfam" id="PF00498">
    <property type="entry name" value="FHA"/>
    <property type="match status" value="1"/>
</dbReference>
<comment type="catalytic activity">
    <reaction evidence="8">
        <text>L-seryl-[protein] + ATP = O-phospho-L-seryl-[protein] + ADP + H(+)</text>
        <dbReference type="Rhea" id="RHEA:17989"/>
        <dbReference type="Rhea" id="RHEA-COMP:9863"/>
        <dbReference type="Rhea" id="RHEA-COMP:11604"/>
        <dbReference type="ChEBI" id="CHEBI:15378"/>
        <dbReference type="ChEBI" id="CHEBI:29999"/>
        <dbReference type="ChEBI" id="CHEBI:30616"/>
        <dbReference type="ChEBI" id="CHEBI:83421"/>
        <dbReference type="ChEBI" id="CHEBI:456216"/>
        <dbReference type="EC" id="2.7.11.1"/>
    </reaction>
</comment>
<keyword evidence="12" id="KW-1185">Reference proteome</keyword>
<dbReference type="EMBL" id="JAMPLM010000022">
    <property type="protein sequence ID" value="MEP1060821.1"/>
    <property type="molecule type" value="Genomic_DNA"/>
</dbReference>
<evidence type="ECO:0000259" key="10">
    <source>
        <dbReference type="PROSITE" id="PS50011"/>
    </source>
</evidence>
<dbReference type="InterPro" id="IPR008984">
    <property type="entry name" value="SMAD_FHA_dom_sf"/>
</dbReference>
<dbReference type="PANTHER" id="PTHR24363:SF0">
    <property type="entry name" value="SERINE_THREONINE KINASE LIKE DOMAIN CONTAINING 1"/>
    <property type="match status" value="1"/>
</dbReference>
<feature type="domain" description="FHA" evidence="9">
    <location>
        <begin position="26"/>
        <end position="74"/>
    </location>
</feature>
<proteinExistence type="predicted"/>
<evidence type="ECO:0000256" key="6">
    <source>
        <dbReference type="ARBA" id="ARBA00022840"/>
    </source>
</evidence>
<evidence type="ECO:0000256" key="4">
    <source>
        <dbReference type="ARBA" id="ARBA00022741"/>
    </source>
</evidence>
<dbReference type="InterPro" id="IPR000253">
    <property type="entry name" value="FHA_dom"/>
</dbReference>
<dbReference type="Pfam" id="PF00069">
    <property type="entry name" value="Pkinase"/>
    <property type="match status" value="1"/>
</dbReference>
<keyword evidence="4" id="KW-0547">Nucleotide-binding</keyword>
<dbReference type="PROSITE" id="PS50011">
    <property type="entry name" value="PROTEIN_KINASE_DOM"/>
    <property type="match status" value="1"/>
</dbReference>
<dbReference type="PANTHER" id="PTHR24363">
    <property type="entry name" value="SERINE/THREONINE PROTEIN KINASE"/>
    <property type="match status" value="1"/>
</dbReference>
<dbReference type="InterPro" id="IPR011009">
    <property type="entry name" value="Kinase-like_dom_sf"/>
</dbReference>
<evidence type="ECO:0000256" key="7">
    <source>
        <dbReference type="ARBA" id="ARBA00047899"/>
    </source>
</evidence>
<evidence type="ECO:0000256" key="1">
    <source>
        <dbReference type="ARBA" id="ARBA00012513"/>
    </source>
</evidence>
<keyword evidence="5" id="KW-0418">Kinase</keyword>
<feature type="domain" description="Protein kinase" evidence="10">
    <location>
        <begin position="215"/>
        <end position="458"/>
    </location>
</feature>